<gene>
    <name evidence="13" type="ORF">SAMN05446037_101293</name>
</gene>
<dbReference type="InterPro" id="IPR048448">
    <property type="entry name" value="DnaX-like_C"/>
</dbReference>
<keyword evidence="8" id="KW-0862">Zinc</keyword>
<dbReference type="GO" id="GO:0009360">
    <property type="term" value="C:DNA polymerase III complex"/>
    <property type="evidence" value="ECO:0007669"/>
    <property type="project" value="InterPro"/>
</dbReference>
<keyword evidence="4" id="KW-0548">Nucleotidyltransferase</keyword>
<dbReference type="CDD" id="cd00009">
    <property type="entry name" value="AAA"/>
    <property type="match status" value="1"/>
</dbReference>
<evidence type="ECO:0000256" key="1">
    <source>
        <dbReference type="ARBA" id="ARBA00006360"/>
    </source>
</evidence>
<sequence length="558" mass="63080">MAYKALYRRFRPQIFEDVIGQSSITTTLKNQIKSSNISHAYLFSGTRGTGKTSTAKIFARGVNCLNPQNYNPCNECEVCKGILTENIMDVIEIDAASNNGVDHIRELRENVKYPPSKGRYKVYIIDEVHMLSSGAFNALLKTLEEPPNHVIFILATTDPQKLPATILSRCQRFDFKAVTTQDMLKRLKDICDALGVETEDKALRMIAINAGGALRDALSILEQCISFTDGKLTEEEVIDTLGIVNYEILFALVEAIAEKNTSKAISLVQTVVGEGKDIQQLIKDLIHYFRNLMMAKMEVQLEELLSMSNEVLDQLKQQSKRFKTKDITEAIYTLSDIEVKAKYAAHPRILLEVGIVALCQEEEEISTERLVERIHRLEKIVASPPPRNIYEKSIESNISKKKQDIALVDEKEEMLSVVPQEEYASEASKAEEIEGDLVNPPDFSTIEGQWQEVKDAIKRDKKAQVEAILKEGELETIKGHTLIISFKDGYGFHRETLDKEKNKEYIASVIEKVTGQKLKLSFIMAYEATEKEKNSEEDIFVEKLKKSVPEGLLEVFDE</sequence>
<dbReference type="GO" id="GO:0005524">
    <property type="term" value="F:ATP binding"/>
    <property type="evidence" value="ECO:0007669"/>
    <property type="project" value="UniProtKB-KW"/>
</dbReference>
<keyword evidence="5" id="KW-0235">DNA replication</keyword>
<dbReference type="Gene3D" id="1.10.8.60">
    <property type="match status" value="1"/>
</dbReference>
<dbReference type="SUPFAM" id="SSF48019">
    <property type="entry name" value="post-AAA+ oligomerization domain-like"/>
    <property type="match status" value="1"/>
</dbReference>
<dbReference type="NCBIfam" id="TIGR02397">
    <property type="entry name" value="dnaX_nterm"/>
    <property type="match status" value="1"/>
</dbReference>
<dbReference type="OrthoDB" id="9810148at2"/>
<dbReference type="Proteomes" id="UP000198304">
    <property type="component" value="Unassembled WGS sequence"/>
</dbReference>
<dbReference type="NCBIfam" id="NF004046">
    <property type="entry name" value="PRK05563.1"/>
    <property type="match status" value="1"/>
</dbReference>
<dbReference type="Gene3D" id="1.20.272.10">
    <property type="match status" value="1"/>
</dbReference>
<keyword evidence="3" id="KW-0808">Transferase</keyword>
<evidence type="ECO:0000256" key="7">
    <source>
        <dbReference type="ARBA" id="ARBA00022741"/>
    </source>
</evidence>
<organism evidence="13 14">
    <name type="scientific">Anaerovirgula multivorans</name>
    <dbReference type="NCBI Taxonomy" id="312168"/>
    <lineage>
        <taxon>Bacteria</taxon>
        <taxon>Bacillati</taxon>
        <taxon>Bacillota</taxon>
        <taxon>Clostridia</taxon>
        <taxon>Peptostreptococcales</taxon>
        <taxon>Natronincolaceae</taxon>
        <taxon>Anaerovirgula</taxon>
    </lineage>
</organism>
<dbReference type="GO" id="GO:0046872">
    <property type="term" value="F:metal ion binding"/>
    <property type="evidence" value="ECO:0007669"/>
    <property type="project" value="UniProtKB-KW"/>
</dbReference>
<evidence type="ECO:0000256" key="4">
    <source>
        <dbReference type="ARBA" id="ARBA00022695"/>
    </source>
</evidence>
<dbReference type="Pfam" id="PF13177">
    <property type="entry name" value="DNA_pol3_delta2"/>
    <property type="match status" value="1"/>
</dbReference>
<dbReference type="Gene3D" id="3.40.50.300">
    <property type="entry name" value="P-loop containing nucleotide triphosphate hydrolases"/>
    <property type="match status" value="1"/>
</dbReference>
<dbReference type="InterPro" id="IPR005790">
    <property type="entry name" value="DNA_polIII_delta"/>
</dbReference>
<dbReference type="EC" id="2.7.7.7" evidence="2"/>
<dbReference type="NCBIfam" id="TIGR01128">
    <property type="entry name" value="holA"/>
    <property type="match status" value="1"/>
</dbReference>
<dbReference type="GO" id="GO:0006261">
    <property type="term" value="P:DNA-templated DNA replication"/>
    <property type="evidence" value="ECO:0007669"/>
    <property type="project" value="TreeGrafter"/>
</dbReference>
<name>A0A239FCF5_9FIRM</name>
<evidence type="ECO:0000256" key="8">
    <source>
        <dbReference type="ARBA" id="ARBA00022833"/>
    </source>
</evidence>
<dbReference type="SUPFAM" id="SSF52540">
    <property type="entry name" value="P-loop containing nucleoside triphosphate hydrolases"/>
    <property type="match status" value="1"/>
</dbReference>
<evidence type="ECO:0000259" key="12">
    <source>
        <dbReference type="SMART" id="SM00382"/>
    </source>
</evidence>
<keyword evidence="14" id="KW-1185">Reference proteome</keyword>
<dbReference type="Pfam" id="PF12169">
    <property type="entry name" value="DNA_pol3_gamma3"/>
    <property type="match status" value="1"/>
</dbReference>
<feature type="domain" description="AAA+ ATPase" evidence="12">
    <location>
        <begin position="37"/>
        <end position="179"/>
    </location>
</feature>
<keyword evidence="6" id="KW-0479">Metal-binding</keyword>
<dbReference type="InterPro" id="IPR027417">
    <property type="entry name" value="P-loop_NTPase"/>
</dbReference>
<dbReference type="InterPro" id="IPR012763">
    <property type="entry name" value="DNA_pol_III_sug/sutau_N"/>
</dbReference>
<proteinExistence type="inferred from homology"/>
<dbReference type="RefSeq" id="WP_089283403.1">
    <property type="nucleotide sequence ID" value="NZ_FZOJ01000012.1"/>
</dbReference>
<dbReference type="InterPro" id="IPR008921">
    <property type="entry name" value="DNA_pol3_clamp-load_cplx_C"/>
</dbReference>
<dbReference type="EMBL" id="FZOJ01000012">
    <property type="protein sequence ID" value="SNS53842.1"/>
    <property type="molecule type" value="Genomic_DNA"/>
</dbReference>
<dbReference type="Pfam" id="PF22608">
    <property type="entry name" value="DNAX_ATPase_lid"/>
    <property type="match status" value="1"/>
</dbReference>
<evidence type="ECO:0000256" key="6">
    <source>
        <dbReference type="ARBA" id="ARBA00022723"/>
    </source>
</evidence>
<dbReference type="PANTHER" id="PTHR11669">
    <property type="entry name" value="REPLICATION FACTOR C / DNA POLYMERASE III GAMMA-TAU SUBUNIT"/>
    <property type="match status" value="1"/>
</dbReference>
<dbReference type="FunFam" id="1.10.8.60:FF:000013">
    <property type="entry name" value="DNA polymerase III subunit gamma/tau"/>
    <property type="match status" value="1"/>
</dbReference>
<keyword evidence="9" id="KW-0067">ATP-binding</keyword>
<dbReference type="InterPro" id="IPR050238">
    <property type="entry name" value="DNA_Rep/Repair_Clamp_Loader"/>
</dbReference>
<comment type="similarity">
    <text evidence="1">Belongs to the DnaX/STICHEL family.</text>
</comment>
<dbReference type="InterPro" id="IPR022754">
    <property type="entry name" value="DNA_pol_III_gamma-3"/>
</dbReference>
<dbReference type="AlphaFoldDB" id="A0A239FCF5"/>
<accession>A0A239FCF5</accession>
<dbReference type="InterPro" id="IPR003593">
    <property type="entry name" value="AAA+_ATPase"/>
</dbReference>
<dbReference type="SMART" id="SM00382">
    <property type="entry name" value="AAA"/>
    <property type="match status" value="1"/>
</dbReference>
<evidence type="ECO:0000256" key="5">
    <source>
        <dbReference type="ARBA" id="ARBA00022705"/>
    </source>
</evidence>
<reference evidence="13 14" key="1">
    <citation type="submission" date="2017-06" db="EMBL/GenBank/DDBJ databases">
        <authorList>
            <person name="Kim H.J."/>
            <person name="Triplett B.A."/>
        </authorList>
    </citation>
    <scope>NUCLEOTIDE SEQUENCE [LARGE SCALE GENOMIC DNA]</scope>
    <source>
        <strain evidence="13 14">SCA</strain>
    </source>
</reference>
<dbReference type="GO" id="GO:0003677">
    <property type="term" value="F:DNA binding"/>
    <property type="evidence" value="ECO:0007669"/>
    <property type="project" value="InterPro"/>
</dbReference>
<evidence type="ECO:0000256" key="10">
    <source>
        <dbReference type="ARBA" id="ARBA00022932"/>
    </source>
</evidence>
<evidence type="ECO:0000256" key="11">
    <source>
        <dbReference type="ARBA" id="ARBA00049244"/>
    </source>
</evidence>
<keyword evidence="10" id="KW-0239">DNA-directed DNA polymerase</keyword>
<dbReference type="Pfam" id="PF20964">
    <property type="entry name" value="DnaX_C"/>
    <property type="match status" value="1"/>
</dbReference>
<protein>
    <recommendedName>
        <fullName evidence="2">DNA-directed DNA polymerase</fullName>
        <ecNumber evidence="2">2.7.7.7</ecNumber>
    </recommendedName>
</protein>
<dbReference type="InterPro" id="IPR045085">
    <property type="entry name" value="HLD_clamp_pol_III_gamma_tau"/>
</dbReference>
<keyword evidence="7" id="KW-0547">Nucleotide-binding</keyword>
<dbReference type="PANTHER" id="PTHR11669:SF0">
    <property type="entry name" value="PROTEIN STICHEL-LIKE 2"/>
    <property type="match status" value="1"/>
</dbReference>
<evidence type="ECO:0000256" key="2">
    <source>
        <dbReference type="ARBA" id="ARBA00012417"/>
    </source>
</evidence>
<comment type="catalytic activity">
    <reaction evidence="11">
        <text>DNA(n) + a 2'-deoxyribonucleoside 5'-triphosphate = DNA(n+1) + diphosphate</text>
        <dbReference type="Rhea" id="RHEA:22508"/>
        <dbReference type="Rhea" id="RHEA-COMP:17339"/>
        <dbReference type="Rhea" id="RHEA-COMP:17340"/>
        <dbReference type="ChEBI" id="CHEBI:33019"/>
        <dbReference type="ChEBI" id="CHEBI:61560"/>
        <dbReference type="ChEBI" id="CHEBI:173112"/>
        <dbReference type="EC" id="2.7.7.7"/>
    </reaction>
</comment>
<dbReference type="CDD" id="cd18137">
    <property type="entry name" value="HLD_clamp_pol_III_gamma_tau"/>
    <property type="match status" value="1"/>
</dbReference>
<evidence type="ECO:0000313" key="13">
    <source>
        <dbReference type="EMBL" id="SNS53842.1"/>
    </source>
</evidence>
<evidence type="ECO:0000313" key="14">
    <source>
        <dbReference type="Proteomes" id="UP000198304"/>
    </source>
</evidence>
<dbReference type="FunFam" id="3.40.50.300:FF:000014">
    <property type="entry name" value="DNA polymerase III subunit gamma/tau"/>
    <property type="match status" value="1"/>
</dbReference>
<dbReference type="GO" id="GO:0003887">
    <property type="term" value="F:DNA-directed DNA polymerase activity"/>
    <property type="evidence" value="ECO:0007669"/>
    <property type="project" value="UniProtKB-KW"/>
</dbReference>
<evidence type="ECO:0000256" key="9">
    <source>
        <dbReference type="ARBA" id="ARBA00022840"/>
    </source>
</evidence>
<evidence type="ECO:0000256" key="3">
    <source>
        <dbReference type="ARBA" id="ARBA00022679"/>
    </source>
</evidence>